<keyword evidence="3" id="KW-1185">Reference proteome</keyword>
<evidence type="ECO:0000256" key="1">
    <source>
        <dbReference type="SAM" id="Phobius"/>
    </source>
</evidence>
<feature type="transmembrane region" description="Helical" evidence="1">
    <location>
        <begin position="87"/>
        <end position="106"/>
    </location>
</feature>
<evidence type="ECO:0000313" key="3">
    <source>
        <dbReference type="Proteomes" id="UP000011657"/>
    </source>
</evidence>
<dbReference type="eggNOG" id="arCOG11369">
    <property type="taxonomic scope" value="Archaea"/>
</dbReference>
<reference evidence="2 3" key="1">
    <citation type="journal article" date="2014" name="PLoS Genet.">
        <title>Phylogenetically driven sequencing of extremely halophilic archaea reveals strategies for static and dynamic osmo-response.</title>
        <authorList>
            <person name="Becker E.A."/>
            <person name="Seitzer P.M."/>
            <person name="Tritt A."/>
            <person name="Larsen D."/>
            <person name="Krusor M."/>
            <person name="Yao A.I."/>
            <person name="Wu D."/>
            <person name="Madern D."/>
            <person name="Eisen J.A."/>
            <person name="Darling A.E."/>
            <person name="Facciotti M.T."/>
        </authorList>
    </citation>
    <scope>NUCLEOTIDE SEQUENCE [LARGE SCALE GENOMIC DNA]</scope>
    <source>
        <strain evidence="2 3">JCM 13891</strain>
    </source>
</reference>
<dbReference type="OrthoDB" id="202783at2157"/>
<gene>
    <name evidence="2" type="ORF">C477_06601</name>
</gene>
<accession>M0CCX5</accession>
<keyword evidence="1" id="KW-0812">Transmembrane</keyword>
<dbReference type="Proteomes" id="UP000011657">
    <property type="component" value="Unassembled WGS sequence"/>
</dbReference>
<evidence type="ECO:0000313" key="2">
    <source>
        <dbReference type="EMBL" id="ELZ20483.1"/>
    </source>
</evidence>
<dbReference type="STRING" id="1227488.C477_06601"/>
<comment type="caution">
    <text evidence="2">The sequence shown here is derived from an EMBL/GenBank/DDBJ whole genome shotgun (WGS) entry which is preliminary data.</text>
</comment>
<feature type="transmembrane region" description="Helical" evidence="1">
    <location>
        <begin position="64"/>
        <end position="81"/>
    </location>
</feature>
<feature type="transmembrane region" description="Helical" evidence="1">
    <location>
        <begin position="26"/>
        <end position="43"/>
    </location>
</feature>
<sequence>MDRPVLAGIAIGAAAGGALRVAFGSNWFLIAAVVAIYTGWGYFEVRYRRLRWSEFPAFDRSADRLGHAIGVFGVSIGSVAFGQQYAAGGAGIEFLVGYLGVIGFLLTSSRASADADSD</sequence>
<dbReference type="EMBL" id="AOIS01000026">
    <property type="protein sequence ID" value="ELZ20483.1"/>
    <property type="molecule type" value="Genomic_DNA"/>
</dbReference>
<dbReference type="PATRIC" id="fig|1227488.3.peg.1297"/>
<dbReference type="RefSeq" id="WP_008893646.1">
    <property type="nucleotide sequence ID" value="NZ_AOIS01000026.1"/>
</dbReference>
<keyword evidence="1" id="KW-1133">Transmembrane helix</keyword>
<organism evidence="2 3">
    <name type="scientific">Haloterrigena salina JCM 13891</name>
    <dbReference type="NCBI Taxonomy" id="1227488"/>
    <lineage>
        <taxon>Archaea</taxon>
        <taxon>Methanobacteriati</taxon>
        <taxon>Methanobacteriota</taxon>
        <taxon>Stenosarchaea group</taxon>
        <taxon>Halobacteria</taxon>
        <taxon>Halobacteriales</taxon>
        <taxon>Natrialbaceae</taxon>
        <taxon>Haloterrigena</taxon>
    </lineage>
</organism>
<proteinExistence type="predicted"/>
<keyword evidence="1" id="KW-0472">Membrane</keyword>
<dbReference type="AlphaFoldDB" id="M0CCX5"/>
<protein>
    <submittedName>
        <fullName evidence="2">Uncharacterized protein</fullName>
    </submittedName>
</protein>
<name>M0CCX5_9EURY</name>